<dbReference type="AlphaFoldDB" id="A0A1A6C470"/>
<name>A0A1A6C470_9GAMM</name>
<protein>
    <submittedName>
        <fullName evidence="2">Uncharacterized protein</fullName>
    </submittedName>
</protein>
<sequence>MYLFIVSRRTSRQILPFPHPPHPPHPRPGRNAADARAGDENSLWAGLP</sequence>
<evidence type="ECO:0000313" key="3">
    <source>
        <dbReference type="Proteomes" id="UP000029273"/>
    </source>
</evidence>
<evidence type="ECO:0000313" key="2">
    <source>
        <dbReference type="EMBL" id="OBS09358.1"/>
    </source>
</evidence>
<dbReference type="EMBL" id="JQSG02000003">
    <property type="protein sequence ID" value="OBS09358.1"/>
    <property type="molecule type" value="Genomic_DNA"/>
</dbReference>
<proteinExistence type="predicted"/>
<dbReference type="Proteomes" id="UP000029273">
    <property type="component" value="Unassembled WGS sequence"/>
</dbReference>
<gene>
    <name evidence="2" type="ORF">Thpro_021686</name>
</gene>
<evidence type="ECO:0000256" key="1">
    <source>
        <dbReference type="SAM" id="MobiDB-lite"/>
    </source>
</evidence>
<reference evidence="2 3" key="1">
    <citation type="journal article" date="2014" name="Genome Announc.">
        <title>Draft Genome Sequence of the Iron-Oxidizing, Acidophilic, and Halotolerant 'Thiobacillus prosperus' Type Strain DSM 5130.</title>
        <authorList>
            <person name="Ossandon F.J."/>
            <person name="Cardenas J.P."/>
            <person name="Corbett M."/>
            <person name="Quatrini R."/>
            <person name="Holmes D.S."/>
            <person name="Watkin E."/>
        </authorList>
    </citation>
    <scope>NUCLEOTIDE SEQUENCE [LARGE SCALE GENOMIC DNA]</scope>
    <source>
        <strain evidence="2 3">DSM 5130</strain>
    </source>
</reference>
<accession>A0A1A6C470</accession>
<organism evidence="2 3">
    <name type="scientific">Acidihalobacter prosperus</name>
    <dbReference type="NCBI Taxonomy" id="160660"/>
    <lineage>
        <taxon>Bacteria</taxon>
        <taxon>Pseudomonadati</taxon>
        <taxon>Pseudomonadota</taxon>
        <taxon>Gammaproteobacteria</taxon>
        <taxon>Chromatiales</taxon>
        <taxon>Ectothiorhodospiraceae</taxon>
        <taxon>Acidihalobacter</taxon>
    </lineage>
</organism>
<keyword evidence="3" id="KW-1185">Reference proteome</keyword>
<feature type="region of interest" description="Disordered" evidence="1">
    <location>
        <begin position="13"/>
        <end position="48"/>
    </location>
</feature>
<comment type="caution">
    <text evidence="2">The sequence shown here is derived from an EMBL/GenBank/DDBJ whole genome shotgun (WGS) entry which is preliminary data.</text>
</comment>